<feature type="domain" description="Chitin-binding type-2" evidence="2">
    <location>
        <begin position="87"/>
        <end position="144"/>
    </location>
</feature>
<dbReference type="InterPro" id="IPR002557">
    <property type="entry name" value="Chitin-bd_dom"/>
</dbReference>
<dbReference type="SMART" id="SM00494">
    <property type="entry name" value="ChtBD2"/>
    <property type="match status" value="3"/>
</dbReference>
<feature type="signal peptide" evidence="1">
    <location>
        <begin position="1"/>
        <end position="22"/>
    </location>
</feature>
<name>A0ABM5I541_DRORH</name>
<feature type="chain" id="PRO_5047473197" description="Chitin-binding type-2 domain-containing protein" evidence="1">
    <location>
        <begin position="23"/>
        <end position="343"/>
    </location>
</feature>
<dbReference type="Proteomes" id="UP001652680">
    <property type="component" value="Unassembled WGS sequence"/>
</dbReference>
<evidence type="ECO:0000313" key="3">
    <source>
        <dbReference type="EnsemblMetazoa" id="XP_016990254.2"/>
    </source>
</evidence>
<dbReference type="Gene3D" id="2.170.140.10">
    <property type="entry name" value="Chitin binding domain"/>
    <property type="match status" value="2"/>
</dbReference>
<feature type="domain" description="Chitin-binding type-2" evidence="2">
    <location>
        <begin position="216"/>
        <end position="280"/>
    </location>
</feature>
<evidence type="ECO:0000259" key="2">
    <source>
        <dbReference type="PROSITE" id="PS50940"/>
    </source>
</evidence>
<dbReference type="SUPFAM" id="SSF57625">
    <property type="entry name" value="Invertebrate chitin-binding proteins"/>
    <property type="match status" value="4"/>
</dbReference>
<dbReference type="RefSeq" id="XP_016990254.2">
    <property type="nucleotide sequence ID" value="XM_017134765.2"/>
</dbReference>
<keyword evidence="1" id="KW-0732">Signal</keyword>
<evidence type="ECO:0000313" key="4">
    <source>
        <dbReference type="Proteomes" id="UP001652680"/>
    </source>
</evidence>
<protein>
    <recommendedName>
        <fullName evidence="2">Chitin-binding type-2 domain-containing protein</fullName>
    </recommendedName>
</protein>
<reference evidence="3" key="2">
    <citation type="submission" date="2025-05" db="UniProtKB">
        <authorList>
            <consortium name="EnsemblMetazoa"/>
        </authorList>
    </citation>
    <scope>IDENTIFICATION</scope>
</reference>
<reference evidence="4" key="1">
    <citation type="journal article" date="2021" name="Elife">
        <title>Highly contiguous assemblies of 101 drosophilid genomes.</title>
        <authorList>
            <person name="Kim B.Y."/>
            <person name="Wang J.R."/>
            <person name="Miller D.E."/>
            <person name="Barmina O."/>
            <person name="Delaney E."/>
            <person name="Thompson A."/>
            <person name="Comeault A.A."/>
            <person name="Peede D."/>
            <person name="D'Agostino E.R."/>
            <person name="Pelaez J."/>
            <person name="Aguilar J.M."/>
            <person name="Haji D."/>
            <person name="Matsunaga T."/>
            <person name="Armstrong E.E."/>
            <person name="Zych M."/>
            <person name="Ogawa Y."/>
            <person name="Stamenkovic-Radak M."/>
            <person name="Jelic M."/>
            <person name="Veselinovic M.S."/>
            <person name="Tanaskovic M."/>
            <person name="Eric P."/>
            <person name="Gao J.J."/>
            <person name="Katoh T.K."/>
            <person name="Toda M.J."/>
            <person name="Watabe H."/>
            <person name="Watada M."/>
            <person name="Davis J.S."/>
            <person name="Moyle L.C."/>
            <person name="Manoli G."/>
            <person name="Bertolini E."/>
            <person name="Kostal V."/>
            <person name="Hawley R.S."/>
            <person name="Takahashi A."/>
            <person name="Jones C.D."/>
            <person name="Price D.K."/>
            <person name="Whiteman N."/>
            <person name="Kopp A."/>
            <person name="Matute D.R."/>
            <person name="Petrov D.A."/>
        </authorList>
    </citation>
    <scope>NUCLEOTIDE SEQUENCE [LARGE SCALE GENOMIC DNA]</scope>
</reference>
<accession>A0ABM5I541</accession>
<dbReference type="PROSITE" id="PS50940">
    <property type="entry name" value="CHIT_BIND_II"/>
    <property type="match status" value="4"/>
</dbReference>
<keyword evidence="4" id="KW-1185">Reference proteome</keyword>
<dbReference type="Pfam" id="PF01607">
    <property type="entry name" value="CBM_14"/>
    <property type="match status" value="3"/>
</dbReference>
<organism evidence="3 4">
    <name type="scientific">Drosophila rhopaloa</name>
    <name type="common">Fruit fly</name>
    <dbReference type="NCBI Taxonomy" id="1041015"/>
    <lineage>
        <taxon>Eukaryota</taxon>
        <taxon>Metazoa</taxon>
        <taxon>Ecdysozoa</taxon>
        <taxon>Arthropoda</taxon>
        <taxon>Hexapoda</taxon>
        <taxon>Insecta</taxon>
        <taxon>Pterygota</taxon>
        <taxon>Neoptera</taxon>
        <taxon>Endopterygota</taxon>
        <taxon>Diptera</taxon>
        <taxon>Brachycera</taxon>
        <taxon>Muscomorpha</taxon>
        <taxon>Ephydroidea</taxon>
        <taxon>Drosophilidae</taxon>
        <taxon>Drosophila</taxon>
        <taxon>Sophophora</taxon>
    </lineage>
</organism>
<dbReference type="EnsemblMetazoa" id="XM_017134765.2">
    <property type="protein sequence ID" value="XP_016990254.2"/>
    <property type="gene ID" value="LOC108052381"/>
</dbReference>
<evidence type="ECO:0000256" key="1">
    <source>
        <dbReference type="SAM" id="SignalP"/>
    </source>
</evidence>
<sequence>MRVQQCAFHLGILFAFLAEIRAFSMEEKCKFWAGKGYIGDPSDCQAWGYCQNNKLIEQRTCTEGLLYNFRDGTCKPASEAMCHSHLSEICSELEPGDLVADPANCRRFVECDNINNPIWSYCAEGQVFSNKHQKCLEEISGCPQDNICSYMVDGSFVGDSKTCRNYFKCYNGFGIQLNCSSGRYFNRKTGKCQSWRPNNCHNDEETPLVTPLASDFHMCSKYYQEDRSGVQLISDLLTCYGYYTCTSRFDKGQWSSCPWGQHFEWWSQRCGSPKDNSCSYDRCGNVNQVKMTAINTGCREYTICQGYRSIKSQECPEDFPYFNEITQHCTDEFPNHRVCYMDG</sequence>
<dbReference type="InterPro" id="IPR036508">
    <property type="entry name" value="Chitin-bd_dom_sf"/>
</dbReference>
<proteinExistence type="predicted"/>
<feature type="domain" description="Chitin-binding type-2" evidence="2">
    <location>
        <begin position="145"/>
        <end position="202"/>
    </location>
</feature>
<dbReference type="GeneID" id="108052381"/>
<feature type="domain" description="Chitin-binding type-2" evidence="2">
    <location>
        <begin position="26"/>
        <end position="84"/>
    </location>
</feature>